<reference evidence="3 4" key="1">
    <citation type="submission" date="2023-11" db="EMBL/GenBank/DDBJ databases">
        <title>Paucibacter sp. nov., isolated from fresh soil in Korea.</title>
        <authorList>
            <person name="Le N.T.T."/>
        </authorList>
    </citation>
    <scope>NUCLEOTIDE SEQUENCE [LARGE SCALE GENOMIC DNA]</scope>
    <source>
        <strain evidence="3 4">R3-3</strain>
    </source>
</reference>
<proteinExistence type="inferred from homology"/>
<dbReference type="Gene3D" id="2.40.160.20">
    <property type="match status" value="1"/>
</dbReference>
<comment type="function">
    <text evidence="1">Has lipid A 3-O-deacylase activity. Hydrolyzes the ester bond at the 3 position of lipid A, a bioactive component of lipopolysaccharide (LPS), thereby releasing the primary fatty acyl moiety.</text>
</comment>
<keyword evidence="4" id="KW-1185">Reference proteome</keyword>
<keyword evidence="1" id="KW-0472">Membrane</keyword>
<sequence>MKVRYISQLLHMTICAAFGLTSPLACAEQPSQRIEGAFLQVGEASHTLSVTAGIYWKLSWHTDWHGTSLETYVETSLGRWHIREDGATHSPWISQVGVTPVLRVNFGGESQAWFSELGIGANVLAPLFRENDRRFSTTFNFGDHVAIGRHLDEENDLVLRLQHYSNGGIKHPNPGVNFLQLRWMRRF</sequence>
<gene>
    <name evidence="3" type="ORF">SNE35_31575</name>
</gene>
<dbReference type="GO" id="GO:0016787">
    <property type="term" value="F:hydrolase activity"/>
    <property type="evidence" value="ECO:0007669"/>
    <property type="project" value="UniProtKB-KW"/>
</dbReference>
<dbReference type="EC" id="3.1.1.77" evidence="1"/>
<protein>
    <recommendedName>
        <fullName evidence="1">Lipid A deacylase</fullName>
        <ecNumber evidence="1">3.1.1.77</ecNumber>
    </recommendedName>
    <alternativeName>
        <fullName evidence="1">LPS 3-O-deacylase</fullName>
    </alternativeName>
    <alternativeName>
        <fullName evidence="1">Outer membrane enzyme</fullName>
    </alternativeName>
</protein>
<evidence type="ECO:0000313" key="3">
    <source>
        <dbReference type="EMBL" id="MDY0749080.1"/>
    </source>
</evidence>
<comment type="catalytic activity">
    <reaction evidence="1">
        <text>a 3-(acyloxy)acyl derivative of bacterial toxin + H2O = a 3-hydroxyacyl derivative of bacterial toxin + a fatty acid + H(+)</text>
        <dbReference type="Rhea" id="RHEA:12032"/>
        <dbReference type="ChEBI" id="CHEBI:15377"/>
        <dbReference type="ChEBI" id="CHEBI:15378"/>
        <dbReference type="ChEBI" id="CHEBI:28868"/>
        <dbReference type="ChEBI" id="CHEBI:136853"/>
        <dbReference type="ChEBI" id="CHEBI:140675"/>
        <dbReference type="EC" id="3.1.1.77"/>
    </reaction>
</comment>
<dbReference type="Proteomes" id="UP001285263">
    <property type="component" value="Unassembled WGS sequence"/>
</dbReference>
<keyword evidence="1" id="KW-0998">Cell outer membrane</keyword>
<evidence type="ECO:0000256" key="2">
    <source>
        <dbReference type="SAM" id="SignalP"/>
    </source>
</evidence>
<dbReference type="EMBL" id="JAXCLA010000013">
    <property type="protein sequence ID" value="MDY0749080.1"/>
    <property type="molecule type" value="Genomic_DNA"/>
</dbReference>
<dbReference type="InterPro" id="IPR018550">
    <property type="entry name" value="Lipid-A_deacylase-rel"/>
</dbReference>
<evidence type="ECO:0000256" key="1">
    <source>
        <dbReference type="PIRNR" id="PIRNR029681"/>
    </source>
</evidence>
<comment type="subcellular location">
    <subcellularLocation>
        <location evidence="1">Cell outer membrane</location>
        <topology evidence="1">Multi-pass membrane protein</topology>
    </subcellularLocation>
</comment>
<keyword evidence="2" id="KW-0732">Signal</keyword>
<dbReference type="Pfam" id="PF09411">
    <property type="entry name" value="PagL"/>
    <property type="match status" value="1"/>
</dbReference>
<name>A0ABU5DRY1_9BURK</name>
<comment type="similarity">
    <text evidence="1">Belongs to the PagL family.</text>
</comment>
<keyword evidence="1 3" id="KW-0378">Hydrolase</keyword>
<organism evidence="3 4">
    <name type="scientific">Roseateles agri</name>
    <dbReference type="NCBI Taxonomy" id="3098619"/>
    <lineage>
        <taxon>Bacteria</taxon>
        <taxon>Pseudomonadati</taxon>
        <taxon>Pseudomonadota</taxon>
        <taxon>Betaproteobacteria</taxon>
        <taxon>Burkholderiales</taxon>
        <taxon>Sphaerotilaceae</taxon>
        <taxon>Roseateles</taxon>
    </lineage>
</organism>
<accession>A0ABU5DRY1</accession>
<feature type="chain" id="PRO_5046393739" description="Lipid A deacylase" evidence="2">
    <location>
        <begin position="28"/>
        <end position="187"/>
    </location>
</feature>
<comment type="subunit">
    <text evidence="1">Homodimer.</text>
</comment>
<evidence type="ECO:0000313" key="4">
    <source>
        <dbReference type="Proteomes" id="UP001285263"/>
    </source>
</evidence>
<dbReference type="PIRSF" id="PIRSF029681">
    <property type="entry name" value="PagL"/>
    <property type="match status" value="1"/>
</dbReference>
<comment type="caution">
    <text evidence="3">The sequence shown here is derived from an EMBL/GenBank/DDBJ whole genome shotgun (WGS) entry which is preliminary data.</text>
</comment>
<feature type="signal peptide" evidence="2">
    <location>
        <begin position="1"/>
        <end position="27"/>
    </location>
</feature>